<dbReference type="RefSeq" id="WP_007280461.1">
    <property type="nucleotide sequence ID" value="NZ_ABCK01000024.1"/>
</dbReference>
<keyword evidence="3" id="KW-1185">Reference proteome</keyword>
<dbReference type="Proteomes" id="UP000004947">
    <property type="component" value="Unassembled WGS sequence"/>
</dbReference>
<reference evidence="2 3" key="1">
    <citation type="journal article" date="2010" name="J. Bacteriol.">
        <title>Genome sequence of Lentisphaera araneosa HTCC2155T, the type species of the order Lentisphaerales in the phylum Lentisphaerae.</title>
        <authorList>
            <person name="Thrash J.C."/>
            <person name="Cho J.C."/>
            <person name="Vergin K.L."/>
            <person name="Morris R.M."/>
            <person name="Giovannoni S.J."/>
        </authorList>
    </citation>
    <scope>NUCLEOTIDE SEQUENCE [LARGE SCALE GENOMIC DNA]</scope>
    <source>
        <strain evidence="2 3">HTCC2155</strain>
    </source>
</reference>
<dbReference type="STRING" id="313628.LNTAR_15322"/>
<evidence type="ECO:0000256" key="1">
    <source>
        <dbReference type="SAM" id="Phobius"/>
    </source>
</evidence>
<gene>
    <name evidence="2" type="ORF">LNTAR_15322</name>
</gene>
<keyword evidence="1" id="KW-0472">Membrane</keyword>
<evidence type="ECO:0000313" key="2">
    <source>
        <dbReference type="EMBL" id="EDM25799.1"/>
    </source>
</evidence>
<comment type="caution">
    <text evidence="2">The sequence shown here is derived from an EMBL/GenBank/DDBJ whole genome shotgun (WGS) entry which is preliminary data.</text>
</comment>
<accession>A6DRI9</accession>
<feature type="transmembrane region" description="Helical" evidence="1">
    <location>
        <begin position="103"/>
        <end position="120"/>
    </location>
</feature>
<keyword evidence="1" id="KW-1133">Transmembrane helix</keyword>
<proteinExistence type="predicted"/>
<keyword evidence="1" id="KW-0812">Transmembrane</keyword>
<name>A6DRI9_9BACT</name>
<evidence type="ECO:0000313" key="3">
    <source>
        <dbReference type="Proteomes" id="UP000004947"/>
    </source>
</evidence>
<feature type="transmembrane region" description="Helical" evidence="1">
    <location>
        <begin position="74"/>
        <end position="97"/>
    </location>
</feature>
<organism evidence="2 3">
    <name type="scientific">Lentisphaera araneosa HTCC2155</name>
    <dbReference type="NCBI Taxonomy" id="313628"/>
    <lineage>
        <taxon>Bacteria</taxon>
        <taxon>Pseudomonadati</taxon>
        <taxon>Lentisphaerota</taxon>
        <taxon>Lentisphaeria</taxon>
        <taxon>Lentisphaerales</taxon>
        <taxon>Lentisphaeraceae</taxon>
        <taxon>Lentisphaera</taxon>
    </lineage>
</organism>
<dbReference type="EMBL" id="ABCK01000024">
    <property type="protein sequence ID" value="EDM25799.1"/>
    <property type="molecule type" value="Genomic_DNA"/>
</dbReference>
<feature type="transmembrane region" description="Helical" evidence="1">
    <location>
        <begin position="49"/>
        <end position="67"/>
    </location>
</feature>
<sequence>MGNLLYWEPQIRTTPYINQSFLQSNSFSKIHSATLYACERFVYRLDPQGILSMWSWLILRLGLALLIPLFACWGLVWCISLFASAALAMVTAITQFIVGTLKLIGYIFLTGVVLMCFGLFSNK</sequence>
<dbReference type="AlphaFoldDB" id="A6DRI9"/>
<protein>
    <submittedName>
        <fullName evidence="2">Uncharacterized protein</fullName>
    </submittedName>
</protein>